<feature type="region of interest" description="Disordered" evidence="1">
    <location>
        <begin position="1"/>
        <end position="34"/>
    </location>
</feature>
<dbReference type="AlphaFoldDB" id="A0A8E0WPM0"/>
<gene>
    <name evidence="2" type="ORF">AL00_18805</name>
</gene>
<proteinExistence type="predicted"/>
<evidence type="ECO:0000256" key="1">
    <source>
        <dbReference type="SAM" id="MobiDB-lite"/>
    </source>
</evidence>
<dbReference type="Proteomes" id="UP000028135">
    <property type="component" value="Unassembled WGS sequence"/>
</dbReference>
<evidence type="ECO:0000313" key="2">
    <source>
        <dbReference type="EMBL" id="KER34954.1"/>
    </source>
</evidence>
<protein>
    <submittedName>
        <fullName evidence="2">Uncharacterized protein</fullName>
    </submittedName>
</protein>
<accession>A0A8E0WPM0</accession>
<feature type="compositionally biased region" description="Gly residues" evidence="1">
    <location>
        <begin position="1"/>
        <end position="13"/>
    </location>
</feature>
<dbReference type="EMBL" id="JANF02000089">
    <property type="protein sequence ID" value="KER34954.1"/>
    <property type="molecule type" value="Genomic_DNA"/>
</dbReference>
<sequence length="99" mass="10867">MDGAVPQGGGRLIGAGDRLDRRRGVSSAPAPAHGWNWPRERRSIMLARRLNLAKHAPMLTLREPEMLLAAAAEGRDCRRSDMTTRCARLAALRGWRGPA</sequence>
<evidence type="ECO:0000313" key="3">
    <source>
        <dbReference type="Proteomes" id="UP000028135"/>
    </source>
</evidence>
<comment type="caution">
    <text evidence="2">The sequence shown here is derived from an EMBL/GenBank/DDBJ whole genome shotgun (WGS) entry which is preliminary data.</text>
</comment>
<name>A0A8E0WPM0_9SPHN</name>
<organism evidence="2 3">
    <name type="scientific">Sphingobium indicum F2</name>
    <dbReference type="NCBI Taxonomy" id="1450518"/>
    <lineage>
        <taxon>Bacteria</taxon>
        <taxon>Pseudomonadati</taxon>
        <taxon>Pseudomonadota</taxon>
        <taxon>Alphaproteobacteria</taxon>
        <taxon>Sphingomonadales</taxon>
        <taxon>Sphingomonadaceae</taxon>
        <taxon>Sphingobium</taxon>
    </lineage>
</organism>
<reference evidence="2 3" key="1">
    <citation type="submission" date="2014-05" db="EMBL/GenBank/DDBJ databases">
        <title>Genome Announcement of Sphingobium lucknowense F2.</title>
        <authorList>
            <person name="Lal R."/>
            <person name="Negi V."/>
            <person name="Lata P."/>
            <person name="Sangwan N."/>
            <person name="Gupta S.K."/>
            <person name="Rao D.L.N."/>
            <person name="Das S."/>
        </authorList>
    </citation>
    <scope>NUCLEOTIDE SEQUENCE [LARGE SCALE GENOMIC DNA]</scope>
    <source>
        <strain evidence="2 3">F2</strain>
    </source>
</reference>